<dbReference type="RefSeq" id="XP_035339560.1">
    <property type="nucleotide sequence ID" value="XM_035483667.1"/>
</dbReference>
<dbReference type="GeneID" id="55987972"/>
<accession>A0A7H8QIN3</accession>
<gene>
    <name evidence="1" type="ORF">TRUGW13939_00459</name>
</gene>
<dbReference type="OrthoDB" id="4366281at2759"/>
<dbReference type="Proteomes" id="UP000509510">
    <property type="component" value="Chromosome I"/>
</dbReference>
<name>A0A7H8QIN3_TALRU</name>
<reference evidence="2" key="1">
    <citation type="submission" date="2020-06" db="EMBL/GenBank/DDBJ databases">
        <title>A chromosome-scale genome assembly of Talaromyces rugulosus W13939.</title>
        <authorList>
            <person name="Wang B."/>
            <person name="Guo L."/>
            <person name="Ye K."/>
            <person name="Wang L."/>
        </authorList>
    </citation>
    <scope>NUCLEOTIDE SEQUENCE [LARGE SCALE GENOMIC DNA]</scope>
    <source>
        <strain evidence="2">W13939</strain>
    </source>
</reference>
<protein>
    <submittedName>
        <fullName evidence="1">Uncharacterized protein</fullName>
    </submittedName>
</protein>
<proteinExistence type="predicted"/>
<keyword evidence="2" id="KW-1185">Reference proteome</keyword>
<dbReference type="AlphaFoldDB" id="A0A7H8QIN3"/>
<dbReference type="KEGG" id="trg:TRUGW13939_00459"/>
<evidence type="ECO:0000313" key="2">
    <source>
        <dbReference type="Proteomes" id="UP000509510"/>
    </source>
</evidence>
<evidence type="ECO:0000313" key="1">
    <source>
        <dbReference type="EMBL" id="QKX53381.1"/>
    </source>
</evidence>
<organism evidence="1 2">
    <name type="scientific">Talaromyces rugulosus</name>
    <name type="common">Penicillium rugulosum</name>
    <dbReference type="NCBI Taxonomy" id="121627"/>
    <lineage>
        <taxon>Eukaryota</taxon>
        <taxon>Fungi</taxon>
        <taxon>Dikarya</taxon>
        <taxon>Ascomycota</taxon>
        <taxon>Pezizomycotina</taxon>
        <taxon>Eurotiomycetes</taxon>
        <taxon>Eurotiomycetidae</taxon>
        <taxon>Eurotiales</taxon>
        <taxon>Trichocomaceae</taxon>
        <taxon>Talaromyces</taxon>
        <taxon>Talaromyces sect. Islandici</taxon>
    </lineage>
</organism>
<sequence length="432" mass="49294">MSEVLRFATSLLRLKGIRSYSLETNSIISTICYWRRQEKLGEPDITMENIDSYIKFWLKRKGITSEALKAIQQHAGSLSRGLLMTLHSLRDYSGCKSFPKHVLDLEDCEERIRKIYRRTQSPDVYDEDDYLAVKNIVDHAARSNQKSYDEQLASFSPLETASKVSGSVLLTSTNSIPPQILENIPSPIPQQPADNLDAYMSDAEPLYSDTFETDFLKEYIKDFSGLKKDQKKAGKPDAHMSDAEPLCSDATEKDFLEEHTKDYSRISRKGQIWKKEADSYKNKDYIYYVNPDTSACRHIVVSCCRIAISGKGQDIGDGTIRVRIQVEPHGKRHPNCYATKALDEDPASRLAFLIKYKPYSGPEIQRFAKSQGDMGLYAANTFVNIIADRMSLEEIATFPRRYIYLHKESTYGPELERFVGGNYTEGCKNRDR</sequence>
<dbReference type="EMBL" id="CP055898">
    <property type="protein sequence ID" value="QKX53381.1"/>
    <property type="molecule type" value="Genomic_DNA"/>
</dbReference>